<feature type="domain" description="ABC transporter" evidence="6">
    <location>
        <begin position="38"/>
        <end position="268"/>
    </location>
</feature>
<dbReference type="PANTHER" id="PTHR43335:SF3">
    <property type="entry name" value="ABC TRANSPORTER"/>
    <property type="match status" value="1"/>
</dbReference>
<dbReference type="SMART" id="SM00382">
    <property type="entry name" value="AAA"/>
    <property type="match status" value="1"/>
</dbReference>
<dbReference type="KEGG" id="euz:DVS28_a4956"/>
<proteinExistence type="inferred from homology"/>
<reference evidence="7 8" key="1">
    <citation type="submission" date="2018-09" db="EMBL/GenBank/DDBJ databases">
        <title>Complete genome sequence of Euzebya sp. DY32-46 isolated from seawater of Pacific Ocean.</title>
        <authorList>
            <person name="Xu L."/>
            <person name="Wu Y.-H."/>
            <person name="Xu X.-W."/>
        </authorList>
    </citation>
    <scope>NUCLEOTIDE SEQUENCE [LARGE SCALE GENOMIC DNA]</scope>
    <source>
        <strain evidence="7 8">DY32-46</strain>
    </source>
</reference>
<dbReference type="EMBL" id="CP031165">
    <property type="protein sequence ID" value="AXV09613.1"/>
    <property type="molecule type" value="Genomic_DNA"/>
</dbReference>
<comment type="similarity">
    <text evidence="1">Belongs to the ABC transporter superfamily.</text>
</comment>
<evidence type="ECO:0000256" key="4">
    <source>
        <dbReference type="ARBA" id="ARBA00022840"/>
    </source>
</evidence>
<dbReference type="PROSITE" id="PS50893">
    <property type="entry name" value="ABC_TRANSPORTER_2"/>
    <property type="match status" value="1"/>
</dbReference>
<sequence>MTAAAPPPPPPPGAPGAAATPGPTAAAAGTALAEPPAIHLRGVTKRFGPTQAVAGIDLDVPAGSLVGLIGPNGAGKTTTMKSIAGLLAPDTGVVQVFGNDPIRQPGIVRRLVGWMPDFFGVYGGLSVHEYLDFFAAAYKVPKGARAQRVDDLLELVRLADKRHTDVEGLSRGMQQRLGLARALVHDPEVLLLDEPASGLDPRARIELREILRALHGDGKTVLISSHILTELAQMCDSVVIMDSGGVVASGRTADLQASLFGGHTGVRIRLPDPSGTDAAVEAARSLGAAVEHVQPGVVYLRVAGADTEVAALVRSLIGAGVDVAELTQKRQDLEELFMSLTTRAAPAGTPPPTNPPTEGSQG</sequence>
<dbReference type="PANTHER" id="PTHR43335">
    <property type="entry name" value="ABC TRANSPORTER, ATP-BINDING PROTEIN"/>
    <property type="match status" value="1"/>
</dbReference>
<dbReference type="GO" id="GO:0005524">
    <property type="term" value="F:ATP binding"/>
    <property type="evidence" value="ECO:0007669"/>
    <property type="project" value="UniProtKB-KW"/>
</dbReference>
<feature type="compositionally biased region" description="Low complexity" evidence="5">
    <location>
        <begin position="15"/>
        <end position="29"/>
    </location>
</feature>
<dbReference type="InterPro" id="IPR027417">
    <property type="entry name" value="P-loop_NTPase"/>
</dbReference>
<dbReference type="Proteomes" id="UP000264006">
    <property type="component" value="Chromosome"/>
</dbReference>
<dbReference type="RefSeq" id="WP_216826276.1">
    <property type="nucleotide sequence ID" value="NZ_CP031165.1"/>
</dbReference>
<keyword evidence="8" id="KW-1185">Reference proteome</keyword>
<feature type="region of interest" description="Disordered" evidence="5">
    <location>
        <begin position="1"/>
        <end position="29"/>
    </location>
</feature>
<dbReference type="InterPro" id="IPR003593">
    <property type="entry name" value="AAA+_ATPase"/>
</dbReference>
<name>A0A346Y566_9ACTN</name>
<evidence type="ECO:0000256" key="2">
    <source>
        <dbReference type="ARBA" id="ARBA00022448"/>
    </source>
</evidence>
<evidence type="ECO:0000256" key="5">
    <source>
        <dbReference type="SAM" id="MobiDB-lite"/>
    </source>
</evidence>
<feature type="region of interest" description="Disordered" evidence="5">
    <location>
        <begin position="342"/>
        <end position="362"/>
    </location>
</feature>
<dbReference type="InterPro" id="IPR003439">
    <property type="entry name" value="ABC_transporter-like_ATP-bd"/>
</dbReference>
<evidence type="ECO:0000256" key="1">
    <source>
        <dbReference type="ARBA" id="ARBA00005417"/>
    </source>
</evidence>
<accession>A0A346Y566</accession>
<dbReference type="CDD" id="cd03230">
    <property type="entry name" value="ABC_DR_subfamily_A"/>
    <property type="match status" value="1"/>
</dbReference>
<keyword evidence="2" id="KW-0813">Transport</keyword>
<dbReference type="Gene3D" id="3.40.50.300">
    <property type="entry name" value="P-loop containing nucleotide triphosphate hydrolases"/>
    <property type="match status" value="1"/>
</dbReference>
<keyword evidence="4 7" id="KW-0067">ATP-binding</keyword>
<gene>
    <name evidence="7" type="ORF">DVS28_a4956</name>
</gene>
<protein>
    <submittedName>
        <fullName evidence="7">ABC transporter, ATP-binding protein</fullName>
    </submittedName>
</protein>
<evidence type="ECO:0000256" key="3">
    <source>
        <dbReference type="ARBA" id="ARBA00022741"/>
    </source>
</evidence>
<dbReference type="GO" id="GO:0016887">
    <property type="term" value="F:ATP hydrolysis activity"/>
    <property type="evidence" value="ECO:0007669"/>
    <property type="project" value="InterPro"/>
</dbReference>
<dbReference type="AlphaFoldDB" id="A0A346Y566"/>
<feature type="compositionally biased region" description="Pro residues" evidence="5">
    <location>
        <begin position="1"/>
        <end position="14"/>
    </location>
</feature>
<dbReference type="Pfam" id="PF00005">
    <property type="entry name" value="ABC_tran"/>
    <property type="match status" value="1"/>
</dbReference>
<keyword evidence="3" id="KW-0547">Nucleotide-binding</keyword>
<dbReference type="SUPFAM" id="SSF52540">
    <property type="entry name" value="P-loop containing nucleoside triphosphate hydrolases"/>
    <property type="match status" value="1"/>
</dbReference>
<evidence type="ECO:0000259" key="6">
    <source>
        <dbReference type="PROSITE" id="PS50893"/>
    </source>
</evidence>
<organism evidence="7 8">
    <name type="scientific">Euzebya pacifica</name>
    <dbReference type="NCBI Taxonomy" id="1608957"/>
    <lineage>
        <taxon>Bacteria</taxon>
        <taxon>Bacillati</taxon>
        <taxon>Actinomycetota</taxon>
        <taxon>Nitriliruptoria</taxon>
        <taxon>Euzebyales</taxon>
    </lineage>
</organism>
<evidence type="ECO:0000313" key="8">
    <source>
        <dbReference type="Proteomes" id="UP000264006"/>
    </source>
</evidence>
<evidence type="ECO:0000313" key="7">
    <source>
        <dbReference type="EMBL" id="AXV09613.1"/>
    </source>
</evidence>